<evidence type="ECO:0000256" key="7">
    <source>
        <dbReference type="ARBA" id="ARBA00038471"/>
    </source>
</evidence>
<dbReference type="OMA" id="NHTDMAE"/>
<dbReference type="InterPro" id="IPR051955">
    <property type="entry name" value="PME_Inhibitor"/>
</dbReference>
<comment type="caution">
    <text evidence="10">The sequence shown here is derived from an EMBL/GenBank/DDBJ whole genome shotgun (WGS) entry which is preliminary data.</text>
</comment>
<dbReference type="SMART" id="SM00856">
    <property type="entry name" value="PMEI"/>
    <property type="match status" value="1"/>
</dbReference>
<comment type="similarity">
    <text evidence="1">In the N-terminal section; belongs to the PMEI family.</text>
</comment>
<keyword evidence="11" id="KW-1185">Reference proteome</keyword>
<feature type="domain" description="Pectinesterase inhibitor" evidence="9">
    <location>
        <begin position="37"/>
        <end position="192"/>
    </location>
</feature>
<evidence type="ECO:0000256" key="1">
    <source>
        <dbReference type="ARBA" id="ARBA00006027"/>
    </source>
</evidence>
<dbReference type="GO" id="GO:0030599">
    <property type="term" value="F:pectinesterase activity"/>
    <property type="evidence" value="ECO:0007669"/>
    <property type="project" value="UniProtKB-EC"/>
</dbReference>
<dbReference type="PANTHER" id="PTHR31080">
    <property type="entry name" value="PECTINESTERASE INHIBITOR-LIKE"/>
    <property type="match status" value="1"/>
</dbReference>
<evidence type="ECO:0000256" key="4">
    <source>
        <dbReference type="ARBA" id="ARBA00022729"/>
    </source>
</evidence>
<name>A0A2P6R3Y3_ROSCH</name>
<dbReference type="Proteomes" id="UP000238479">
    <property type="component" value="Chromosome 4"/>
</dbReference>
<dbReference type="InterPro" id="IPR035513">
    <property type="entry name" value="Invertase/methylesterase_inhib"/>
</dbReference>
<comment type="similarity">
    <text evidence="2">In the C-terminal section; belongs to the pectinesterase family.</text>
</comment>
<evidence type="ECO:0000256" key="3">
    <source>
        <dbReference type="ARBA" id="ARBA00013229"/>
    </source>
</evidence>
<keyword evidence="6" id="KW-0325">Glycoprotein</keyword>
<dbReference type="STRING" id="74649.A0A2P6R3Y3"/>
<dbReference type="CDD" id="cd15798">
    <property type="entry name" value="PMEI-like_3"/>
    <property type="match status" value="1"/>
</dbReference>
<evidence type="ECO:0000259" key="9">
    <source>
        <dbReference type="SMART" id="SM00856"/>
    </source>
</evidence>
<feature type="chain" id="PRO_5015192371" description="pectinesterase" evidence="8">
    <location>
        <begin position="25"/>
        <end position="203"/>
    </location>
</feature>
<accession>A0A2P6R3Y3</accession>
<dbReference type="Gramene" id="PRQ41118">
    <property type="protein sequence ID" value="PRQ41118"/>
    <property type="gene ID" value="RchiOBHm_Chr4g0443481"/>
</dbReference>
<dbReference type="Pfam" id="PF04043">
    <property type="entry name" value="PMEI"/>
    <property type="match status" value="1"/>
</dbReference>
<dbReference type="OrthoDB" id="1430376at2759"/>
<dbReference type="NCBIfam" id="TIGR01614">
    <property type="entry name" value="PME_inhib"/>
    <property type="match status" value="1"/>
</dbReference>
<keyword evidence="10" id="KW-0378">Hydrolase</keyword>
<keyword evidence="5" id="KW-1015">Disulfide bond</keyword>
<evidence type="ECO:0000256" key="2">
    <source>
        <dbReference type="ARBA" id="ARBA00007786"/>
    </source>
</evidence>
<proteinExistence type="inferred from homology"/>
<dbReference type="AlphaFoldDB" id="A0A2P6R3Y3"/>
<evidence type="ECO:0000256" key="5">
    <source>
        <dbReference type="ARBA" id="ARBA00023157"/>
    </source>
</evidence>
<dbReference type="EC" id="3.1.1.11" evidence="3"/>
<dbReference type="InterPro" id="IPR006501">
    <property type="entry name" value="Pectinesterase_inhib_dom"/>
</dbReference>
<reference evidence="10 11" key="1">
    <citation type="journal article" date="2018" name="Nat. Genet.">
        <title>The Rosa genome provides new insights in the design of modern roses.</title>
        <authorList>
            <person name="Bendahmane M."/>
        </authorList>
    </citation>
    <scope>NUCLEOTIDE SEQUENCE [LARGE SCALE GENOMIC DNA]</scope>
    <source>
        <strain evidence="11">cv. Old Blush</strain>
    </source>
</reference>
<evidence type="ECO:0000256" key="6">
    <source>
        <dbReference type="ARBA" id="ARBA00023180"/>
    </source>
</evidence>
<evidence type="ECO:0000313" key="10">
    <source>
        <dbReference type="EMBL" id="PRQ41118.1"/>
    </source>
</evidence>
<organism evidence="10 11">
    <name type="scientific">Rosa chinensis</name>
    <name type="common">China rose</name>
    <dbReference type="NCBI Taxonomy" id="74649"/>
    <lineage>
        <taxon>Eukaryota</taxon>
        <taxon>Viridiplantae</taxon>
        <taxon>Streptophyta</taxon>
        <taxon>Embryophyta</taxon>
        <taxon>Tracheophyta</taxon>
        <taxon>Spermatophyta</taxon>
        <taxon>Magnoliopsida</taxon>
        <taxon>eudicotyledons</taxon>
        <taxon>Gunneridae</taxon>
        <taxon>Pentapetalae</taxon>
        <taxon>rosids</taxon>
        <taxon>fabids</taxon>
        <taxon>Rosales</taxon>
        <taxon>Rosaceae</taxon>
        <taxon>Rosoideae</taxon>
        <taxon>Rosoideae incertae sedis</taxon>
        <taxon>Rosa</taxon>
    </lineage>
</organism>
<keyword evidence="4 8" id="KW-0732">Signal</keyword>
<evidence type="ECO:0000256" key="8">
    <source>
        <dbReference type="SAM" id="SignalP"/>
    </source>
</evidence>
<dbReference type="EMBL" id="PDCK01000042">
    <property type="protein sequence ID" value="PRQ41118.1"/>
    <property type="molecule type" value="Genomic_DNA"/>
</dbReference>
<dbReference type="FunFam" id="1.20.140.40:FF:000010">
    <property type="entry name" value="Pectinesterase"/>
    <property type="match status" value="1"/>
</dbReference>
<gene>
    <name evidence="10" type="ORF">RchiOBHm_Chr4g0443481</name>
</gene>
<dbReference type="PANTHER" id="PTHR31080:SF64">
    <property type="entry name" value="PLANT INVERTASE_PECTIN METHYLESTERASE INHIBITOR SUPERFAMILY PROTEIN"/>
    <property type="match status" value="1"/>
</dbReference>
<dbReference type="SUPFAM" id="SSF101148">
    <property type="entry name" value="Plant invertase/pectin methylesterase inhibitor"/>
    <property type="match status" value="1"/>
</dbReference>
<comment type="similarity">
    <text evidence="7">Belongs to the PMEI family.</text>
</comment>
<feature type="signal peptide" evidence="8">
    <location>
        <begin position="1"/>
        <end position="24"/>
    </location>
</feature>
<sequence length="203" mass="21551">MKNPQSVLLLLPLIFLFFHRPTLAVESPSSSPTPTTNPADFIRTSCATTLYPELCDSSLSPFTYTVQSNPTRLVMAAIAVSLTNARRTATSLASLSKQADPKVAGALQDCSSNFGKAIDEITDSQEQMKTLGSGTGSVRFQLSNVQTWMSAALTDAETCTDGFEDVEDGPIKTEVVNQAEMVKKMTSNALAIVNGLASNGAPP</sequence>
<dbReference type="Gene3D" id="1.20.140.40">
    <property type="entry name" value="Invertase/pectin methylesterase inhibitor family protein"/>
    <property type="match status" value="1"/>
</dbReference>
<protein>
    <recommendedName>
        <fullName evidence="3">pectinesterase</fullName>
        <ecNumber evidence="3">3.1.1.11</ecNumber>
    </recommendedName>
</protein>
<dbReference type="GO" id="GO:0004857">
    <property type="term" value="F:enzyme inhibitor activity"/>
    <property type="evidence" value="ECO:0007669"/>
    <property type="project" value="InterPro"/>
</dbReference>
<evidence type="ECO:0000313" key="11">
    <source>
        <dbReference type="Proteomes" id="UP000238479"/>
    </source>
</evidence>